<organism evidence="1 2">
    <name type="scientific">Nitratireductor aquibiodomus</name>
    <dbReference type="NCBI Taxonomy" id="204799"/>
    <lineage>
        <taxon>Bacteria</taxon>
        <taxon>Pseudomonadati</taxon>
        <taxon>Pseudomonadota</taxon>
        <taxon>Alphaproteobacteria</taxon>
        <taxon>Hyphomicrobiales</taxon>
        <taxon>Phyllobacteriaceae</taxon>
        <taxon>Nitratireductor</taxon>
    </lineage>
</organism>
<dbReference type="AlphaFoldDB" id="A0A1H4J102"/>
<proteinExistence type="predicted"/>
<evidence type="ECO:0000313" key="2">
    <source>
        <dbReference type="Proteomes" id="UP000199064"/>
    </source>
</evidence>
<dbReference type="Proteomes" id="UP000199064">
    <property type="component" value="Unassembled WGS sequence"/>
</dbReference>
<reference evidence="2" key="1">
    <citation type="submission" date="2016-10" db="EMBL/GenBank/DDBJ databases">
        <authorList>
            <person name="Varghese N."/>
            <person name="Submissions S."/>
        </authorList>
    </citation>
    <scope>NUCLEOTIDE SEQUENCE [LARGE SCALE GENOMIC DNA]</scope>
    <source>
        <strain evidence="2">ES.061</strain>
    </source>
</reference>
<name>A0A1H4J102_9HYPH</name>
<accession>A0A1H4J102</accession>
<keyword evidence="2" id="KW-1185">Reference proteome</keyword>
<dbReference type="EMBL" id="FNSL01000001">
    <property type="protein sequence ID" value="SEB39298.1"/>
    <property type="molecule type" value="Genomic_DNA"/>
</dbReference>
<sequence length="43" mass="4665">MISLTKALKAVRDFAIEFDAMTHHAKYGTPPAKKPGPSGRSTH</sequence>
<dbReference type="RefSeq" id="WP_280140459.1">
    <property type="nucleotide sequence ID" value="NZ_FNSL01000001.1"/>
</dbReference>
<evidence type="ECO:0000313" key="1">
    <source>
        <dbReference type="EMBL" id="SEB39298.1"/>
    </source>
</evidence>
<gene>
    <name evidence="1" type="ORF">SAMN05216452_0798</name>
</gene>
<protein>
    <submittedName>
        <fullName evidence="1">Uncharacterized protein</fullName>
    </submittedName>
</protein>